<dbReference type="InterPro" id="IPR008567">
    <property type="entry name" value="BKACE"/>
</dbReference>
<reference evidence="5" key="1">
    <citation type="submission" date="2021-07" db="EMBL/GenBank/DDBJ databases">
        <title>Pseudohoeflea marina sp. nov. a polyhydroxyalcanoate-producing bacterium.</title>
        <authorList>
            <person name="Zheng W."/>
            <person name="Yu S."/>
            <person name="Huang Y."/>
        </authorList>
    </citation>
    <scope>NUCLEOTIDE SEQUENCE</scope>
    <source>
        <strain evidence="5">DP4N28-3</strain>
    </source>
</reference>
<name>A0ABS6WN97_9HYPH</name>
<proteinExistence type="predicted"/>
<accession>A0ABS6WN97</accession>
<gene>
    <name evidence="5" type="ORF">KY465_09130</name>
</gene>
<evidence type="ECO:0000313" key="6">
    <source>
        <dbReference type="Proteomes" id="UP001430804"/>
    </source>
</evidence>
<evidence type="ECO:0000256" key="2">
    <source>
        <dbReference type="ARBA" id="ARBA00022679"/>
    </source>
</evidence>
<evidence type="ECO:0000256" key="1">
    <source>
        <dbReference type="ARBA" id="ARBA00001947"/>
    </source>
</evidence>
<protein>
    <submittedName>
        <fullName evidence="5">3-keto-5-aminohexanoate cleavage protein</fullName>
    </submittedName>
</protein>
<evidence type="ECO:0000313" key="5">
    <source>
        <dbReference type="EMBL" id="MBW3097441.1"/>
    </source>
</evidence>
<keyword evidence="4" id="KW-0862">Zinc</keyword>
<evidence type="ECO:0000256" key="3">
    <source>
        <dbReference type="ARBA" id="ARBA00022723"/>
    </source>
</evidence>
<keyword evidence="3" id="KW-0479">Metal-binding</keyword>
<organism evidence="5 6">
    <name type="scientific">Pseudohoeflea coraliihabitans</name>
    <dbReference type="NCBI Taxonomy" id="2860393"/>
    <lineage>
        <taxon>Bacteria</taxon>
        <taxon>Pseudomonadati</taxon>
        <taxon>Pseudomonadota</taxon>
        <taxon>Alphaproteobacteria</taxon>
        <taxon>Hyphomicrobiales</taxon>
        <taxon>Rhizobiaceae</taxon>
        <taxon>Pseudohoeflea</taxon>
    </lineage>
</organism>
<dbReference type="PANTHER" id="PTHR37418:SF2">
    <property type="entry name" value="3-KETO-5-AMINOHEXANOATE CLEAVAGE ENZYME"/>
    <property type="match status" value="1"/>
</dbReference>
<dbReference type="Proteomes" id="UP001430804">
    <property type="component" value="Unassembled WGS sequence"/>
</dbReference>
<comment type="cofactor">
    <cofactor evidence="1">
        <name>Zn(2+)</name>
        <dbReference type="ChEBI" id="CHEBI:29105"/>
    </cofactor>
</comment>
<sequence length="257" mass="27286">MTPAPLPAIMVAPNGARLSKRDHPAIPMTIGEIVACARDCHTAGAGGMHVHVRDAAGRHVLDAGLYREVLAELAQAVPGMAVQVTTEAAGRYEAPAQRQLVRHLRPANVSISVREMLSDGARSAALDLYHWCLEAGIAVQHILYDLADLRLFSELDLPDPKPQLLFVLGRYGARGGQPGDLQPFLAELKKIGLDADWAACAFGSQEIACLLEAARNGGKMRIGFENNCLDPEGHPATGNAARVAELVAALSAAGLQR</sequence>
<dbReference type="EMBL" id="JAHWQX010000002">
    <property type="protein sequence ID" value="MBW3097441.1"/>
    <property type="molecule type" value="Genomic_DNA"/>
</dbReference>
<dbReference type="Pfam" id="PF05853">
    <property type="entry name" value="BKACE"/>
    <property type="match status" value="1"/>
</dbReference>
<keyword evidence="2" id="KW-0808">Transferase</keyword>
<keyword evidence="6" id="KW-1185">Reference proteome</keyword>
<dbReference type="RefSeq" id="WP_219201353.1">
    <property type="nucleotide sequence ID" value="NZ_JAHWQX010000002.1"/>
</dbReference>
<evidence type="ECO:0000256" key="4">
    <source>
        <dbReference type="ARBA" id="ARBA00022833"/>
    </source>
</evidence>
<dbReference type="PANTHER" id="PTHR37418">
    <property type="entry name" value="3-KETO-5-AMINOHEXANOATE CLEAVAGE ENZYME-RELATED"/>
    <property type="match status" value="1"/>
</dbReference>
<comment type="caution">
    <text evidence="5">The sequence shown here is derived from an EMBL/GenBank/DDBJ whole genome shotgun (WGS) entry which is preliminary data.</text>
</comment>